<keyword evidence="3" id="KW-1185">Reference proteome</keyword>
<gene>
    <name evidence="2" type="ORF">BDP27DRAFT_1448550</name>
</gene>
<name>A0A9P5U6W6_9AGAR</name>
<keyword evidence="1" id="KW-0732">Signal</keyword>
<reference evidence="2" key="1">
    <citation type="submission" date="2020-11" db="EMBL/GenBank/DDBJ databases">
        <authorList>
            <consortium name="DOE Joint Genome Institute"/>
            <person name="Ahrendt S."/>
            <person name="Riley R."/>
            <person name="Andreopoulos W."/>
            <person name="Labutti K."/>
            <person name="Pangilinan J."/>
            <person name="Ruiz-Duenas F.J."/>
            <person name="Barrasa J.M."/>
            <person name="Sanchez-Garcia M."/>
            <person name="Camarero S."/>
            <person name="Miyauchi S."/>
            <person name="Serrano A."/>
            <person name="Linde D."/>
            <person name="Babiker R."/>
            <person name="Drula E."/>
            <person name="Ayuso-Fernandez I."/>
            <person name="Pacheco R."/>
            <person name="Padilla G."/>
            <person name="Ferreira P."/>
            <person name="Barriuso J."/>
            <person name="Kellner H."/>
            <person name="Castanera R."/>
            <person name="Alfaro M."/>
            <person name="Ramirez L."/>
            <person name="Pisabarro A.G."/>
            <person name="Kuo A."/>
            <person name="Tritt A."/>
            <person name="Lipzen A."/>
            <person name="He G."/>
            <person name="Yan M."/>
            <person name="Ng V."/>
            <person name="Cullen D."/>
            <person name="Martin F."/>
            <person name="Rosso M.-N."/>
            <person name="Henrissat B."/>
            <person name="Hibbett D."/>
            <person name="Martinez A.T."/>
            <person name="Grigoriev I.V."/>
        </authorList>
    </citation>
    <scope>NUCLEOTIDE SEQUENCE</scope>
    <source>
        <strain evidence="2">AH 40177</strain>
    </source>
</reference>
<evidence type="ECO:0000313" key="2">
    <source>
        <dbReference type="EMBL" id="KAF9068222.1"/>
    </source>
</evidence>
<protein>
    <submittedName>
        <fullName evidence="2">Uncharacterized protein</fullName>
    </submittedName>
</protein>
<dbReference type="Proteomes" id="UP000772434">
    <property type="component" value="Unassembled WGS sequence"/>
</dbReference>
<feature type="signal peptide" evidence="1">
    <location>
        <begin position="1"/>
        <end position="33"/>
    </location>
</feature>
<comment type="caution">
    <text evidence="2">The sequence shown here is derived from an EMBL/GenBank/DDBJ whole genome shotgun (WGS) entry which is preliminary data.</text>
</comment>
<dbReference type="AlphaFoldDB" id="A0A9P5U6W6"/>
<evidence type="ECO:0000313" key="3">
    <source>
        <dbReference type="Proteomes" id="UP000772434"/>
    </source>
</evidence>
<sequence length="205" mass="22944">MMSISFKLPLTLTCVSVLLCTSLLVSMPVQVGSSPLPDHENRAINLVQRNNEKVSYPLSLWASQIGTEQEHVSLVMHDVLVQGVVAKSMNDFETPLIGHYAAYHGPTTTEKTRIIKLNENVEFASRHEFEAEVLKLSKMTLAPHKPIDEGGNCVDYIKKALEELVEEKALAKMPATFTAWYGANYKRISEGTWIARHKKAEAEHK</sequence>
<evidence type="ECO:0000256" key="1">
    <source>
        <dbReference type="SAM" id="SignalP"/>
    </source>
</evidence>
<dbReference type="EMBL" id="JADNRY010000063">
    <property type="protein sequence ID" value="KAF9068222.1"/>
    <property type="molecule type" value="Genomic_DNA"/>
</dbReference>
<feature type="chain" id="PRO_5040155932" evidence="1">
    <location>
        <begin position="34"/>
        <end position="205"/>
    </location>
</feature>
<organism evidence="2 3">
    <name type="scientific">Rhodocollybia butyracea</name>
    <dbReference type="NCBI Taxonomy" id="206335"/>
    <lineage>
        <taxon>Eukaryota</taxon>
        <taxon>Fungi</taxon>
        <taxon>Dikarya</taxon>
        <taxon>Basidiomycota</taxon>
        <taxon>Agaricomycotina</taxon>
        <taxon>Agaricomycetes</taxon>
        <taxon>Agaricomycetidae</taxon>
        <taxon>Agaricales</taxon>
        <taxon>Marasmiineae</taxon>
        <taxon>Omphalotaceae</taxon>
        <taxon>Rhodocollybia</taxon>
    </lineage>
</organism>
<proteinExistence type="predicted"/>
<accession>A0A9P5U6W6</accession>